<dbReference type="InterPro" id="IPR027463">
    <property type="entry name" value="AcrB_DN_DC_subdom"/>
</dbReference>
<dbReference type="GO" id="GO:0005886">
    <property type="term" value="C:plasma membrane"/>
    <property type="evidence" value="ECO:0007669"/>
    <property type="project" value="TreeGrafter"/>
</dbReference>
<dbReference type="STRING" id="1818881.A3196_02105"/>
<dbReference type="InterPro" id="IPR001036">
    <property type="entry name" value="Acrflvin-R"/>
</dbReference>
<reference evidence="2 3" key="1">
    <citation type="submission" date="2016-03" db="EMBL/GenBank/DDBJ databases">
        <title>Chemosynthetic sulphur-oxidizing symbionts of marine invertebrate animals are capable of nitrogen fixation.</title>
        <authorList>
            <person name="Petersen J.M."/>
            <person name="Kemper A."/>
            <person name="Gruber-Vodicka H."/>
            <person name="Cardini U."/>
            <person name="Geest Mvander."/>
            <person name="Kleiner M."/>
            <person name="Bulgheresi S."/>
            <person name="Fussmann M."/>
            <person name="Herbold C."/>
            <person name="Seah B.K.B."/>
            <person name="Antony C.Paul."/>
            <person name="Liu D."/>
            <person name="Belitz A."/>
            <person name="Weber M."/>
        </authorList>
    </citation>
    <scope>NUCLEOTIDE SEQUENCE [LARGE SCALE GENOMIC DNA]</scope>
    <source>
        <strain evidence="2">G_D</strain>
    </source>
</reference>
<name>A0A1E2ULU6_9GAMM</name>
<feature type="transmembrane region" description="Helical" evidence="1">
    <location>
        <begin position="964"/>
        <end position="987"/>
    </location>
</feature>
<keyword evidence="1" id="KW-0812">Transmembrane</keyword>
<feature type="transmembrane region" description="Helical" evidence="1">
    <location>
        <begin position="354"/>
        <end position="373"/>
    </location>
</feature>
<dbReference type="SUPFAM" id="SSF82714">
    <property type="entry name" value="Multidrug efflux transporter AcrB TolC docking domain, DN and DC subdomains"/>
    <property type="match status" value="2"/>
</dbReference>
<accession>A0A1E2ULU6</accession>
<evidence type="ECO:0000313" key="2">
    <source>
        <dbReference type="EMBL" id="ODB95649.1"/>
    </source>
</evidence>
<comment type="caution">
    <text evidence="2">The sequence shown here is derived from an EMBL/GenBank/DDBJ whole genome shotgun (WGS) entry which is preliminary data.</text>
</comment>
<dbReference type="Gene3D" id="3.30.2090.10">
    <property type="entry name" value="Multidrug efflux transporter AcrB TolC docking domain, DN and DC subdomains"/>
    <property type="match status" value="2"/>
</dbReference>
<feature type="transmembrane region" description="Helical" evidence="1">
    <location>
        <begin position="868"/>
        <end position="887"/>
    </location>
</feature>
<dbReference type="GO" id="GO:0042910">
    <property type="term" value="F:xenobiotic transmembrane transporter activity"/>
    <property type="evidence" value="ECO:0007669"/>
    <property type="project" value="TreeGrafter"/>
</dbReference>
<proteinExistence type="predicted"/>
<feature type="transmembrane region" description="Helical" evidence="1">
    <location>
        <begin position="920"/>
        <end position="943"/>
    </location>
</feature>
<keyword evidence="3" id="KW-1185">Reference proteome</keyword>
<dbReference type="PRINTS" id="PR00702">
    <property type="entry name" value="ACRIFLAVINRP"/>
</dbReference>
<feature type="transmembrane region" description="Helical" evidence="1">
    <location>
        <begin position="330"/>
        <end position="347"/>
    </location>
</feature>
<gene>
    <name evidence="2" type="ORF">A3196_02105</name>
</gene>
<dbReference type="RefSeq" id="WP_069003629.1">
    <property type="nucleotide sequence ID" value="NZ_LVJX01000004.1"/>
</dbReference>
<dbReference type="Gene3D" id="3.30.70.1320">
    <property type="entry name" value="Multidrug efflux transporter AcrB pore domain like"/>
    <property type="match status" value="1"/>
</dbReference>
<feature type="transmembrane region" description="Helical" evidence="1">
    <location>
        <begin position="515"/>
        <end position="533"/>
    </location>
</feature>
<feature type="transmembrane region" description="Helical" evidence="1">
    <location>
        <begin position="424"/>
        <end position="445"/>
    </location>
</feature>
<dbReference type="EMBL" id="LVJZ01000003">
    <property type="protein sequence ID" value="ODB95649.1"/>
    <property type="molecule type" value="Genomic_DNA"/>
</dbReference>
<sequence>MIDFSIRNPLIVNLLLVIILMAGLVSWYAMPQEMFPVVEQDKVSIKTLFEGASPEEVERQITLPIEQELDGLADIDVISSTSNESLSNILIELKSGSDVDNFMRKVRTALDQVDDLPSEAEEPELARLETRFPVISVSLYGDISRGELYLLAEQIKDELIQIPGTASVGVAGDREWEIWVVVDPQVLAARGVSLNLISKALRNNLRDLPGGTLKSSGGDIRLRGMGVPPDPQQMAAIVLRNNEMGGQLRLGDLAQVQLRHEEAQTLGRFNGKASVNLTLNKTSQASTIEVAKLVRAYVAERQQSLPAGVQLGLFSDLSVYVKNRLETVKSSGIVGLALVLLALYLMLNFRVAFITALGIPVSFLVAVIALYMLGYSINMVSLFAFLIALGLIVDDAIIVSENVYRHLESGESPTYAATQGTREVYWPVVASTSTTIAAFMPMFAIGGTMGAFISVIPVVVTSSLMGSLLEAFGVLPSHAKEFLRKTKTRKKGRIDWSALNRRYTQLLRKCLDYRYPVAMLSVGVLAIAVTFAATRVPFLLFGHVDVGQFFVNIEAPSTYSIDEASRLADKLEETLMQTIGDDELETLLTNVGVMFIDFHRVRMGSRYIQLIVDLKKQKPKGFIERWISPVVSLKFTREGSRDRSSAEVIDAVRQALQQVPGIQRMSILRAQGGPAGADLEVGVLGESVTQISRSAESIRSFVQRLPGISDARQDMDPGKLEYRYELNERGRRLGLTQTQLADAVRTGFLGLKLSYVSWQDKRIPVRLIYDDELRHDAGALSRLPITLDDGRTVYLGDVADIQEARGFNTINRRNLSRLATVTAEVDAKITTPNQVIEQIKSEFSSLPEGQRIIFLGEKKKAQESMAGMKRAGIIALAVIFFILAALFKSLLDPLVVMFAIPFGAIGVIFGHWLFDFNLQFLSLIGFLALTGIVVNDSLILIDFAKRLRREGWERKEAMVEAGRVRIRPILLTTATTFLGISPLIFFATGQTAFLSPMAVSLGFGLVFATLLILLALPCFYLIADDLRNRVSKRQKSETSQDYVAENP</sequence>
<keyword evidence="1" id="KW-1133">Transmembrane helix</keyword>
<evidence type="ECO:0000313" key="3">
    <source>
        <dbReference type="Proteomes" id="UP000094849"/>
    </source>
</evidence>
<organism evidence="2 3">
    <name type="scientific">Candidatus Thiodiazotropha endoloripes</name>
    <dbReference type="NCBI Taxonomy" id="1818881"/>
    <lineage>
        <taxon>Bacteria</taxon>
        <taxon>Pseudomonadati</taxon>
        <taxon>Pseudomonadota</taxon>
        <taxon>Gammaproteobacteria</taxon>
        <taxon>Chromatiales</taxon>
        <taxon>Sedimenticolaceae</taxon>
        <taxon>Candidatus Thiodiazotropha</taxon>
    </lineage>
</organism>
<keyword evidence="1" id="KW-0472">Membrane</keyword>
<dbReference type="OrthoDB" id="5287122at2"/>
<dbReference type="AlphaFoldDB" id="A0A1E2ULU6"/>
<dbReference type="PANTHER" id="PTHR32063">
    <property type="match status" value="1"/>
</dbReference>
<dbReference type="Gene3D" id="1.20.1640.10">
    <property type="entry name" value="Multidrug efflux transporter AcrB transmembrane domain"/>
    <property type="match status" value="2"/>
</dbReference>
<protein>
    <submittedName>
        <fullName evidence="2">Cobalt-zinc-cadmium resistance protein</fullName>
    </submittedName>
</protein>
<dbReference type="SUPFAM" id="SSF82693">
    <property type="entry name" value="Multidrug efflux transporter AcrB pore domain, PN1, PN2, PC1 and PC2 subdomains"/>
    <property type="match status" value="2"/>
</dbReference>
<feature type="transmembrane region" description="Helical" evidence="1">
    <location>
        <begin position="999"/>
        <end position="1023"/>
    </location>
</feature>
<evidence type="ECO:0000256" key="1">
    <source>
        <dbReference type="SAM" id="Phobius"/>
    </source>
</evidence>
<dbReference type="PANTHER" id="PTHR32063:SF33">
    <property type="entry name" value="RND SUPERFAMILY EFFLUX PUMP PERMEASE COMPONENT"/>
    <property type="match status" value="1"/>
</dbReference>
<feature type="transmembrane region" description="Helical" evidence="1">
    <location>
        <begin position="379"/>
        <end position="404"/>
    </location>
</feature>
<dbReference type="Pfam" id="PF00873">
    <property type="entry name" value="ACR_tran"/>
    <property type="match status" value="1"/>
</dbReference>
<dbReference type="Proteomes" id="UP000094849">
    <property type="component" value="Unassembled WGS sequence"/>
</dbReference>
<dbReference type="Gene3D" id="3.30.70.1440">
    <property type="entry name" value="Multidrug efflux transporter AcrB pore domain"/>
    <property type="match status" value="1"/>
</dbReference>
<dbReference type="SUPFAM" id="SSF82866">
    <property type="entry name" value="Multidrug efflux transporter AcrB transmembrane domain"/>
    <property type="match status" value="2"/>
</dbReference>
<feature type="transmembrane region" description="Helical" evidence="1">
    <location>
        <begin position="12"/>
        <end position="30"/>
    </location>
</feature>
<dbReference type="Gene3D" id="3.30.70.1430">
    <property type="entry name" value="Multidrug efflux transporter AcrB pore domain"/>
    <property type="match status" value="2"/>
</dbReference>
<feature type="transmembrane region" description="Helical" evidence="1">
    <location>
        <begin position="894"/>
        <end position="914"/>
    </location>
</feature>